<name>A0A1E5V4T3_9POAL</name>
<keyword evidence="3" id="KW-1185">Reference proteome</keyword>
<feature type="compositionally biased region" description="Basic residues" evidence="1">
    <location>
        <begin position="1"/>
        <end position="24"/>
    </location>
</feature>
<dbReference type="EMBL" id="LWDX02051516">
    <property type="protein sequence ID" value="OEL20176.1"/>
    <property type="molecule type" value="Genomic_DNA"/>
</dbReference>
<dbReference type="AlphaFoldDB" id="A0A1E5V4T3"/>
<evidence type="ECO:0000256" key="1">
    <source>
        <dbReference type="SAM" id="MobiDB-lite"/>
    </source>
</evidence>
<protein>
    <submittedName>
        <fullName evidence="2">Uncharacterized protein</fullName>
    </submittedName>
</protein>
<gene>
    <name evidence="2" type="ORF">BAE44_0018807</name>
</gene>
<sequence length="92" mass="10685">MLLRVHGAHRMGHRRLVRPPQRMRRLSDQDPLFPGQPAMLPLPHPQPYAILITRLTTTQLPAGNRACRRRPIHWPWQGGQLLVPQRHGGLFR</sequence>
<organism evidence="2 3">
    <name type="scientific">Dichanthelium oligosanthes</name>
    <dbReference type="NCBI Taxonomy" id="888268"/>
    <lineage>
        <taxon>Eukaryota</taxon>
        <taxon>Viridiplantae</taxon>
        <taxon>Streptophyta</taxon>
        <taxon>Embryophyta</taxon>
        <taxon>Tracheophyta</taxon>
        <taxon>Spermatophyta</taxon>
        <taxon>Magnoliopsida</taxon>
        <taxon>Liliopsida</taxon>
        <taxon>Poales</taxon>
        <taxon>Poaceae</taxon>
        <taxon>PACMAD clade</taxon>
        <taxon>Panicoideae</taxon>
        <taxon>Panicodae</taxon>
        <taxon>Paniceae</taxon>
        <taxon>Dichantheliinae</taxon>
        <taxon>Dichanthelium</taxon>
    </lineage>
</organism>
<evidence type="ECO:0000313" key="3">
    <source>
        <dbReference type="Proteomes" id="UP000095767"/>
    </source>
</evidence>
<reference evidence="2 3" key="1">
    <citation type="submission" date="2016-09" db="EMBL/GenBank/DDBJ databases">
        <title>The draft genome of Dichanthelium oligosanthes: A C3 panicoid grass species.</title>
        <authorList>
            <person name="Studer A.J."/>
            <person name="Schnable J.C."/>
            <person name="Brutnell T.P."/>
        </authorList>
    </citation>
    <scope>NUCLEOTIDE SEQUENCE [LARGE SCALE GENOMIC DNA]</scope>
    <source>
        <strain evidence="3">cv. Kellogg 1175</strain>
        <tissue evidence="2">Leaf</tissue>
    </source>
</reference>
<feature type="region of interest" description="Disordered" evidence="1">
    <location>
        <begin position="1"/>
        <end position="39"/>
    </location>
</feature>
<comment type="caution">
    <text evidence="2">The sequence shown here is derived from an EMBL/GenBank/DDBJ whole genome shotgun (WGS) entry which is preliminary data.</text>
</comment>
<dbReference type="Proteomes" id="UP000095767">
    <property type="component" value="Unassembled WGS sequence"/>
</dbReference>
<proteinExistence type="predicted"/>
<evidence type="ECO:0000313" key="2">
    <source>
        <dbReference type="EMBL" id="OEL20176.1"/>
    </source>
</evidence>
<accession>A0A1E5V4T3</accession>